<organism evidence="1 2">
    <name type="scientific">Enterococcus plantarum</name>
    <dbReference type="NCBI Taxonomy" id="1077675"/>
    <lineage>
        <taxon>Bacteria</taxon>
        <taxon>Bacillati</taxon>
        <taxon>Bacillota</taxon>
        <taxon>Bacilli</taxon>
        <taxon>Lactobacillales</taxon>
        <taxon>Enterococcaceae</taxon>
        <taxon>Enterococcus</taxon>
    </lineage>
</organism>
<protein>
    <submittedName>
        <fullName evidence="1">Uncharacterized protein</fullName>
    </submittedName>
</protein>
<keyword evidence="2" id="KW-1185">Reference proteome</keyword>
<gene>
    <name evidence="1" type="ORF">CI088_01390</name>
</gene>
<evidence type="ECO:0000313" key="1">
    <source>
        <dbReference type="EMBL" id="PZL77482.1"/>
    </source>
</evidence>
<name>A0A2W4BUH8_9ENTE</name>
<reference evidence="1 2" key="1">
    <citation type="submission" date="2017-11" db="EMBL/GenBank/DDBJ databases">
        <title>Draft genome sequence of Enterococcus plantarum TRW2 strain isolated from lettuce.</title>
        <authorList>
            <person name="Kim E.B."/>
            <person name="Marco M.L."/>
            <person name="Williams T.R."/>
            <person name="You I.H."/>
        </authorList>
    </citation>
    <scope>NUCLEOTIDE SEQUENCE [LARGE SCALE GENOMIC DNA]</scope>
    <source>
        <strain evidence="1 2">TRW2</strain>
    </source>
</reference>
<sequence>MTTKNDVAQTDYPYSIEKYQSIMDRKFQLLDSLKESHIETKSFFSEISEDTVTDKEIAIAEAVHWHNTVEDFIKECTEKIVERNDTNIENKDIGVAKDRLKAYFKSDYERAVFNDLLISMDDLLDILEDEYNVDVDVDDIVCNGWQMDFLLPVNIEGSQYHIEGSGYYRRLALRKI</sequence>
<dbReference type="EMBL" id="PIEU01000003">
    <property type="protein sequence ID" value="PZL77482.1"/>
    <property type="molecule type" value="Genomic_DNA"/>
</dbReference>
<dbReference type="Proteomes" id="UP000249828">
    <property type="component" value="Unassembled WGS sequence"/>
</dbReference>
<dbReference type="AlphaFoldDB" id="A0A2W4BUH8"/>
<dbReference type="RefSeq" id="WP_111246931.1">
    <property type="nucleotide sequence ID" value="NZ_PIEU01000003.1"/>
</dbReference>
<accession>A0A2W4BUH8</accession>
<comment type="caution">
    <text evidence="1">The sequence shown here is derived from an EMBL/GenBank/DDBJ whole genome shotgun (WGS) entry which is preliminary data.</text>
</comment>
<proteinExistence type="predicted"/>
<evidence type="ECO:0000313" key="2">
    <source>
        <dbReference type="Proteomes" id="UP000249828"/>
    </source>
</evidence>